<gene>
    <name evidence="3" type="ORF">PQ455_18290</name>
</gene>
<evidence type="ECO:0000256" key="1">
    <source>
        <dbReference type="SAM" id="MobiDB-lite"/>
    </source>
</evidence>
<evidence type="ECO:0000256" key="2">
    <source>
        <dbReference type="SAM" id="SignalP"/>
    </source>
</evidence>
<sequence length="161" mass="18492">MIRTWFLPLILLLAMPAFAQTQEDKDPLSRMKSYPGRQTRTDGYKTATDRVPTYRTASERWASYRTATDKYAKPYSTGAQDKNAIGTDLARLAGIDINDRMASLDQPYNRLSPTQGAGAQKVERDLAQQCVYQPRRCQKPQRLGSGRQIYTSWQRNRRRVN</sequence>
<dbReference type="RefSeq" id="WP_273687829.1">
    <property type="nucleotide sequence ID" value="NZ_CP117411.1"/>
</dbReference>
<feature type="region of interest" description="Disordered" evidence="1">
    <location>
        <begin position="24"/>
        <end position="44"/>
    </location>
</feature>
<proteinExistence type="predicted"/>
<reference evidence="3 4" key="1">
    <citation type="submission" date="2023-02" db="EMBL/GenBank/DDBJ databases">
        <title>Genome sequence of Sphingomonas naphthae.</title>
        <authorList>
            <person name="Kim S."/>
            <person name="Heo J."/>
            <person name="Kwon S.-W."/>
        </authorList>
    </citation>
    <scope>NUCLEOTIDE SEQUENCE [LARGE SCALE GENOMIC DNA]</scope>
    <source>
        <strain evidence="3 4">KACC 18716</strain>
    </source>
</reference>
<feature type="signal peptide" evidence="2">
    <location>
        <begin position="1"/>
        <end position="19"/>
    </location>
</feature>
<feature type="chain" id="PRO_5045151042" evidence="2">
    <location>
        <begin position="20"/>
        <end position="161"/>
    </location>
</feature>
<name>A0ABY7TJX7_9SPHN</name>
<evidence type="ECO:0000313" key="3">
    <source>
        <dbReference type="EMBL" id="WCT73531.1"/>
    </source>
</evidence>
<protein>
    <submittedName>
        <fullName evidence="3">Uncharacterized protein</fullName>
    </submittedName>
</protein>
<dbReference type="Proteomes" id="UP001220395">
    <property type="component" value="Chromosome"/>
</dbReference>
<organism evidence="3 4">
    <name type="scientific">Sphingomonas naphthae</name>
    <dbReference type="NCBI Taxonomy" id="1813468"/>
    <lineage>
        <taxon>Bacteria</taxon>
        <taxon>Pseudomonadati</taxon>
        <taxon>Pseudomonadota</taxon>
        <taxon>Alphaproteobacteria</taxon>
        <taxon>Sphingomonadales</taxon>
        <taxon>Sphingomonadaceae</taxon>
        <taxon>Sphingomonas</taxon>
    </lineage>
</organism>
<accession>A0ABY7TJX7</accession>
<dbReference type="EMBL" id="CP117411">
    <property type="protein sequence ID" value="WCT73531.1"/>
    <property type="molecule type" value="Genomic_DNA"/>
</dbReference>
<keyword evidence="2" id="KW-0732">Signal</keyword>
<evidence type="ECO:0000313" key="4">
    <source>
        <dbReference type="Proteomes" id="UP001220395"/>
    </source>
</evidence>
<keyword evidence="4" id="KW-1185">Reference proteome</keyword>
<feature type="region of interest" description="Disordered" evidence="1">
    <location>
        <begin position="142"/>
        <end position="161"/>
    </location>
</feature>